<sequence length="157" mass="17586">MASERKTGVSVKDVDQHEFTKALGAFLKRSGKMKIPEWVDIVKLGRFNELAPYSQDWFYTRAASVCRHLYIKSPVGVGAFTKIYGGRKRNGTVPSHFCPASASIARRVLQALENLKLVEKDPNGGRRLTSQGRRDLDRIASQIKYNHLTTGNVAHTK</sequence>
<dbReference type="InterPro" id="IPR036390">
    <property type="entry name" value="WH_DNA-bd_sf"/>
</dbReference>
<dbReference type="InterPro" id="IPR001266">
    <property type="entry name" value="Ribosomal_eS19"/>
</dbReference>
<accession>A0A0L8H8L5</accession>
<gene>
    <name evidence="6" type="ORF">OCBIM_22020023mg</name>
</gene>
<dbReference type="AlphaFoldDB" id="A0A0L8H8L5"/>
<dbReference type="InterPro" id="IPR018277">
    <property type="entry name" value="Ribosomal_eS19_CS"/>
</dbReference>
<comment type="similarity">
    <text evidence="1">Belongs to the eukaryotic ribosomal protein eS19 family.</text>
</comment>
<dbReference type="STRING" id="37653.A0A0L8H8L5"/>
<evidence type="ECO:0000256" key="1">
    <source>
        <dbReference type="ARBA" id="ARBA00010014"/>
    </source>
</evidence>
<evidence type="ECO:0000313" key="6">
    <source>
        <dbReference type="EMBL" id="KOF85616.1"/>
    </source>
</evidence>
<protein>
    <recommendedName>
        <fullName evidence="4">Small ribosomal subunit protein eS19</fullName>
    </recommendedName>
    <alternativeName>
        <fullName evidence="5">40S ribosomal protein S19</fullName>
    </alternativeName>
</protein>
<dbReference type="InterPro" id="IPR036388">
    <property type="entry name" value="WH-like_DNA-bd_sf"/>
</dbReference>
<dbReference type="GO" id="GO:0006412">
    <property type="term" value="P:translation"/>
    <property type="evidence" value="ECO:0007669"/>
    <property type="project" value="InterPro"/>
</dbReference>
<organism evidence="6">
    <name type="scientific">Octopus bimaculoides</name>
    <name type="common">California two-spotted octopus</name>
    <dbReference type="NCBI Taxonomy" id="37653"/>
    <lineage>
        <taxon>Eukaryota</taxon>
        <taxon>Metazoa</taxon>
        <taxon>Spiralia</taxon>
        <taxon>Lophotrochozoa</taxon>
        <taxon>Mollusca</taxon>
        <taxon>Cephalopoda</taxon>
        <taxon>Coleoidea</taxon>
        <taxon>Octopodiformes</taxon>
        <taxon>Octopoda</taxon>
        <taxon>Incirrata</taxon>
        <taxon>Octopodidae</taxon>
        <taxon>Octopus</taxon>
    </lineage>
</organism>
<dbReference type="PANTHER" id="PTHR11710:SF0">
    <property type="entry name" value="40S RIBOSOMAL PROTEIN S19"/>
    <property type="match status" value="1"/>
</dbReference>
<dbReference type="SUPFAM" id="SSF46785">
    <property type="entry name" value="Winged helix' DNA-binding domain"/>
    <property type="match status" value="1"/>
</dbReference>
<dbReference type="EMBL" id="KQ418843">
    <property type="protein sequence ID" value="KOF85616.1"/>
    <property type="molecule type" value="Genomic_DNA"/>
</dbReference>
<name>A0A0L8H8L5_OCTBM</name>
<dbReference type="Pfam" id="PF01090">
    <property type="entry name" value="Ribosomal_S19e"/>
    <property type="match status" value="1"/>
</dbReference>
<dbReference type="GO" id="GO:0003723">
    <property type="term" value="F:RNA binding"/>
    <property type="evidence" value="ECO:0007669"/>
    <property type="project" value="TreeGrafter"/>
</dbReference>
<dbReference type="OMA" id="WAPFVKT"/>
<dbReference type="PROSITE" id="PS00628">
    <property type="entry name" value="RIBOSOMAL_S19E"/>
    <property type="match status" value="1"/>
</dbReference>
<dbReference type="SMART" id="SM01413">
    <property type="entry name" value="Ribosomal_S19e"/>
    <property type="match status" value="1"/>
</dbReference>
<dbReference type="GO" id="GO:0003735">
    <property type="term" value="F:structural constituent of ribosome"/>
    <property type="evidence" value="ECO:0007669"/>
    <property type="project" value="InterPro"/>
</dbReference>
<reference evidence="6" key="1">
    <citation type="submission" date="2015-07" db="EMBL/GenBank/DDBJ databases">
        <title>MeaNS - Measles Nucleotide Surveillance Program.</title>
        <authorList>
            <person name="Tran T."/>
            <person name="Druce J."/>
        </authorList>
    </citation>
    <scope>NUCLEOTIDE SEQUENCE</scope>
    <source>
        <strain evidence="6">UCB-OBI-ISO-001</strain>
        <tissue evidence="6">Gonad</tissue>
    </source>
</reference>
<proteinExistence type="inferred from homology"/>
<dbReference type="GO" id="GO:0000028">
    <property type="term" value="P:ribosomal small subunit assembly"/>
    <property type="evidence" value="ECO:0007669"/>
    <property type="project" value="TreeGrafter"/>
</dbReference>
<keyword evidence="2" id="KW-0689">Ribosomal protein</keyword>
<dbReference type="FunFam" id="1.10.10.10:FF:000118">
    <property type="entry name" value="40S ribosomal protein S19"/>
    <property type="match status" value="1"/>
</dbReference>
<dbReference type="OrthoDB" id="428974at2759"/>
<evidence type="ECO:0000256" key="4">
    <source>
        <dbReference type="ARBA" id="ARBA00035143"/>
    </source>
</evidence>
<dbReference type="PANTHER" id="PTHR11710">
    <property type="entry name" value="40S RIBOSOMAL PROTEIN S19"/>
    <property type="match status" value="1"/>
</dbReference>
<keyword evidence="3" id="KW-0687">Ribonucleoprotein</keyword>
<evidence type="ECO:0000256" key="3">
    <source>
        <dbReference type="ARBA" id="ARBA00023274"/>
    </source>
</evidence>
<dbReference type="Gene3D" id="1.10.10.10">
    <property type="entry name" value="Winged helix-like DNA-binding domain superfamily/Winged helix DNA-binding domain"/>
    <property type="match status" value="1"/>
</dbReference>
<dbReference type="GO" id="GO:0022627">
    <property type="term" value="C:cytosolic small ribosomal subunit"/>
    <property type="evidence" value="ECO:0007669"/>
    <property type="project" value="TreeGrafter"/>
</dbReference>
<evidence type="ECO:0000256" key="5">
    <source>
        <dbReference type="ARBA" id="ARBA00035466"/>
    </source>
</evidence>
<evidence type="ECO:0000256" key="2">
    <source>
        <dbReference type="ARBA" id="ARBA00022980"/>
    </source>
</evidence>
<dbReference type="KEGG" id="obi:106872150"/>